<evidence type="ECO:0000256" key="1">
    <source>
        <dbReference type="ARBA" id="ARBA00006135"/>
    </source>
</evidence>
<dbReference type="Proteomes" id="UP000435243">
    <property type="component" value="Unassembled WGS sequence"/>
</dbReference>
<evidence type="ECO:0000256" key="3">
    <source>
        <dbReference type="SAM" id="SignalP"/>
    </source>
</evidence>
<dbReference type="InterPro" id="IPR033645">
    <property type="entry name" value="VirB9/CagX/TrbG_C"/>
</dbReference>
<keyword evidence="5" id="KW-1185">Reference proteome</keyword>
<evidence type="ECO:0000313" key="5">
    <source>
        <dbReference type="Proteomes" id="UP000435243"/>
    </source>
</evidence>
<keyword evidence="2 3" id="KW-0732">Signal</keyword>
<dbReference type="EMBL" id="WTYY01000001">
    <property type="protein sequence ID" value="MXO87408.1"/>
    <property type="molecule type" value="Genomic_DNA"/>
</dbReference>
<organism evidence="4 5">
    <name type="scientific">Alteraurantiacibacter aestuarii</name>
    <dbReference type="NCBI Taxonomy" id="650004"/>
    <lineage>
        <taxon>Bacteria</taxon>
        <taxon>Pseudomonadati</taxon>
        <taxon>Pseudomonadota</taxon>
        <taxon>Alphaproteobacteria</taxon>
        <taxon>Sphingomonadales</taxon>
        <taxon>Erythrobacteraceae</taxon>
        <taxon>Alteraurantiacibacter</taxon>
    </lineage>
</organism>
<gene>
    <name evidence="4" type="ORF">GRI32_01480</name>
</gene>
<protein>
    <submittedName>
        <fullName evidence="4">Type VI secretion protein</fullName>
    </submittedName>
</protein>
<dbReference type="InterPro" id="IPR010258">
    <property type="entry name" value="Conjugal_tfr_TrbG/VirB9/CagX"/>
</dbReference>
<evidence type="ECO:0000313" key="4">
    <source>
        <dbReference type="EMBL" id="MXO87408.1"/>
    </source>
</evidence>
<comment type="similarity">
    <text evidence="1">Belongs to the TrbG/VirB9 family.</text>
</comment>
<comment type="caution">
    <text evidence="4">The sequence shown here is derived from an EMBL/GenBank/DDBJ whole genome shotgun (WGS) entry which is preliminary data.</text>
</comment>
<dbReference type="RefSeq" id="WP_160589351.1">
    <property type="nucleotide sequence ID" value="NZ_BAAAFP010000002.1"/>
</dbReference>
<accession>A0A844ZHZ8</accession>
<feature type="chain" id="PRO_5032610760" evidence="3">
    <location>
        <begin position="23"/>
        <end position="262"/>
    </location>
</feature>
<name>A0A844ZHZ8_9SPHN</name>
<dbReference type="Pfam" id="PF03524">
    <property type="entry name" value="CagX"/>
    <property type="match status" value="1"/>
</dbReference>
<dbReference type="Gene3D" id="2.60.40.2500">
    <property type="match status" value="1"/>
</dbReference>
<dbReference type="AlphaFoldDB" id="A0A844ZHZ8"/>
<evidence type="ECO:0000256" key="2">
    <source>
        <dbReference type="ARBA" id="ARBA00022729"/>
    </source>
</evidence>
<dbReference type="CDD" id="cd06911">
    <property type="entry name" value="VirB9_CagX_TrbG"/>
    <property type="match status" value="1"/>
</dbReference>
<reference evidence="4 5" key="1">
    <citation type="submission" date="2019-12" db="EMBL/GenBank/DDBJ databases">
        <title>Genomic-based taxomic classification of the family Erythrobacteraceae.</title>
        <authorList>
            <person name="Xu L."/>
        </authorList>
    </citation>
    <scope>NUCLEOTIDE SEQUENCE [LARGE SCALE GENOMIC DNA]</scope>
    <source>
        <strain evidence="4 5">JCM 16339</strain>
    </source>
</reference>
<proteinExistence type="inferred from homology"/>
<dbReference type="OrthoDB" id="7390264at2"/>
<feature type="signal peptide" evidence="3">
    <location>
        <begin position="1"/>
        <end position="22"/>
    </location>
</feature>
<sequence>MTRALIAAALFATCTLSLPAAAQQDPRLVDRLYDPGEVVRVEGRTNVQATIRFGEDEMIQNVAIGDSQKWQVTPSRNANLLFVKPLAERATTNMTVVTNARVYLFDLVASPNHRNPLYVMTFTYPEEMLPEEDVELAEGSVPESANATEMAAAHDDLAVLDPATLNFAWSGEGASALLPEQIYDNGEATFLAWPVGEAMPAILVKDAQGTEGPVNFVVRGDVIVLDLVPTEIILRSGEAYARLVNNGPVQTRGGASAALAGA</sequence>
<dbReference type="InterPro" id="IPR038161">
    <property type="entry name" value="VirB9/CagX/TrbG_C_sf"/>
</dbReference>